<evidence type="ECO:0000256" key="1">
    <source>
        <dbReference type="ARBA" id="ARBA00022793"/>
    </source>
</evidence>
<dbReference type="Pfam" id="PF12588">
    <property type="entry name" value="PSDC"/>
    <property type="match status" value="1"/>
</dbReference>
<evidence type="ECO:0000256" key="2">
    <source>
        <dbReference type="ARBA" id="ARBA00023239"/>
    </source>
</evidence>
<reference evidence="4" key="1">
    <citation type="journal article" date="2023" name="Mol. Phylogenet. Evol.">
        <title>Genome-scale phylogeny and comparative genomics of the fungal order Sordariales.</title>
        <authorList>
            <person name="Hensen N."/>
            <person name="Bonometti L."/>
            <person name="Westerberg I."/>
            <person name="Brannstrom I.O."/>
            <person name="Guillou S."/>
            <person name="Cros-Aarteil S."/>
            <person name="Calhoun S."/>
            <person name="Haridas S."/>
            <person name="Kuo A."/>
            <person name="Mondo S."/>
            <person name="Pangilinan J."/>
            <person name="Riley R."/>
            <person name="LaButti K."/>
            <person name="Andreopoulos B."/>
            <person name="Lipzen A."/>
            <person name="Chen C."/>
            <person name="Yan M."/>
            <person name="Daum C."/>
            <person name="Ng V."/>
            <person name="Clum A."/>
            <person name="Steindorff A."/>
            <person name="Ohm R.A."/>
            <person name="Martin F."/>
            <person name="Silar P."/>
            <person name="Natvig D.O."/>
            <person name="Lalanne C."/>
            <person name="Gautier V."/>
            <person name="Ament-Velasquez S.L."/>
            <person name="Kruys A."/>
            <person name="Hutchinson M.I."/>
            <person name="Powell A.J."/>
            <person name="Barry K."/>
            <person name="Miller A.N."/>
            <person name="Grigoriev I.V."/>
            <person name="Debuchy R."/>
            <person name="Gladieux P."/>
            <person name="Hiltunen Thoren M."/>
            <person name="Johannesson H."/>
        </authorList>
    </citation>
    <scope>NUCLEOTIDE SEQUENCE</scope>
    <source>
        <strain evidence="4">CBS 958.72</strain>
    </source>
</reference>
<dbReference type="EMBL" id="JAULSN010000016">
    <property type="protein sequence ID" value="KAK3358486.1"/>
    <property type="molecule type" value="Genomic_DNA"/>
</dbReference>
<dbReference type="GO" id="GO:0004609">
    <property type="term" value="F:phosphatidylserine decarboxylase activity"/>
    <property type="evidence" value="ECO:0007669"/>
    <property type="project" value="InterPro"/>
</dbReference>
<reference evidence="4" key="2">
    <citation type="submission" date="2023-06" db="EMBL/GenBank/DDBJ databases">
        <authorList>
            <consortium name="Lawrence Berkeley National Laboratory"/>
            <person name="Haridas S."/>
            <person name="Hensen N."/>
            <person name="Bonometti L."/>
            <person name="Westerberg I."/>
            <person name="Brannstrom I.O."/>
            <person name="Guillou S."/>
            <person name="Cros-Aarteil S."/>
            <person name="Calhoun S."/>
            <person name="Kuo A."/>
            <person name="Mondo S."/>
            <person name="Pangilinan J."/>
            <person name="Riley R."/>
            <person name="Labutti K."/>
            <person name="Andreopoulos B."/>
            <person name="Lipzen A."/>
            <person name="Chen C."/>
            <person name="Yanf M."/>
            <person name="Daum C."/>
            <person name="Ng V."/>
            <person name="Clum A."/>
            <person name="Steindorff A."/>
            <person name="Ohm R."/>
            <person name="Martin F."/>
            <person name="Silar P."/>
            <person name="Natvig D."/>
            <person name="Lalanne C."/>
            <person name="Gautier V."/>
            <person name="Ament-Velasquez S.L."/>
            <person name="Kruys A."/>
            <person name="Hutchinson M.I."/>
            <person name="Powell A.J."/>
            <person name="Barry K."/>
            <person name="Miller A.N."/>
            <person name="Grigoriev I.V."/>
            <person name="Debuchy R."/>
            <person name="Gladieux P."/>
            <person name="Thoren M.H."/>
            <person name="Johannesson H."/>
        </authorList>
    </citation>
    <scope>NUCLEOTIDE SEQUENCE</scope>
    <source>
        <strain evidence="4">CBS 958.72</strain>
    </source>
</reference>
<dbReference type="InterPro" id="IPR022237">
    <property type="entry name" value="PsiD-like"/>
</dbReference>
<name>A0AAE0MY20_9PEZI</name>
<evidence type="ECO:0000313" key="5">
    <source>
        <dbReference type="Proteomes" id="UP001287356"/>
    </source>
</evidence>
<evidence type="ECO:0000259" key="3">
    <source>
        <dbReference type="Pfam" id="PF12588"/>
    </source>
</evidence>
<sequence length="356" mass="38391">MSSNPLVKHRLGGWLAADRAMPTVVALAAFIETTLAVRMLFNLALEQVPDVPPYNQDPTGKSGIRTVAELMLVFDTVQGQSPDFIAFPLNAALEWPMATNVGISLFLRSDVNQYLRDMLNAYGEFLTTSLSASVLNTSSSGWLNEIALGAIVKFAEPKPTNKLTFADIFACDPTKPAYGYGSYDAFMTRSFVDGVRPVGSPDDPNVIVNCCELTPLNNLSGSLVDIMGGSLEDAAPFAGGALYQAFLPSLSYHCWHAPTGGTVKKITHIEGPYYAENSLYLQVATRSVMLVESDNPAIGVMAVVPVGMAEVSGCDWKVKEGDRVTEGQLIGMFHFGGSTHLLLFRKGVESPILVQR</sequence>
<dbReference type="PANTHER" id="PTHR10067:SF9">
    <property type="entry name" value="PHOSPHATIDYLSERINE DECARBOXYLASE FAMILY PROTEIN (AFU_ORTHOLOGUE AFUA_7G01730)"/>
    <property type="match status" value="1"/>
</dbReference>
<dbReference type="Pfam" id="PF02666">
    <property type="entry name" value="PS_Dcarbxylase"/>
    <property type="match status" value="1"/>
</dbReference>
<dbReference type="Proteomes" id="UP001287356">
    <property type="component" value="Unassembled WGS sequence"/>
</dbReference>
<keyword evidence="2" id="KW-0456">Lyase</keyword>
<dbReference type="GO" id="GO:0006646">
    <property type="term" value="P:phosphatidylethanolamine biosynthetic process"/>
    <property type="evidence" value="ECO:0007669"/>
    <property type="project" value="TreeGrafter"/>
</dbReference>
<gene>
    <name evidence="4" type="ORF">B0T24DRAFT_660788</name>
</gene>
<protein>
    <submittedName>
        <fullName evidence="4">Phosphatidylserine decarboxylase</fullName>
    </submittedName>
</protein>
<dbReference type="GO" id="GO:0005739">
    <property type="term" value="C:mitochondrion"/>
    <property type="evidence" value="ECO:0007669"/>
    <property type="project" value="TreeGrafter"/>
</dbReference>
<keyword evidence="1" id="KW-0210">Decarboxylase</keyword>
<dbReference type="InterPro" id="IPR003817">
    <property type="entry name" value="PS_Dcarbxylase"/>
</dbReference>
<organism evidence="4 5">
    <name type="scientific">Lasiosphaeria ovina</name>
    <dbReference type="NCBI Taxonomy" id="92902"/>
    <lineage>
        <taxon>Eukaryota</taxon>
        <taxon>Fungi</taxon>
        <taxon>Dikarya</taxon>
        <taxon>Ascomycota</taxon>
        <taxon>Pezizomycotina</taxon>
        <taxon>Sordariomycetes</taxon>
        <taxon>Sordariomycetidae</taxon>
        <taxon>Sordariales</taxon>
        <taxon>Lasiosphaeriaceae</taxon>
        <taxon>Lasiosphaeria</taxon>
    </lineage>
</organism>
<keyword evidence="5" id="KW-1185">Reference proteome</keyword>
<accession>A0AAE0MY20</accession>
<dbReference type="PANTHER" id="PTHR10067">
    <property type="entry name" value="PHOSPHATIDYLSERINE DECARBOXYLASE"/>
    <property type="match status" value="1"/>
</dbReference>
<evidence type="ECO:0000313" key="4">
    <source>
        <dbReference type="EMBL" id="KAK3358486.1"/>
    </source>
</evidence>
<proteinExistence type="predicted"/>
<dbReference type="AlphaFoldDB" id="A0AAE0MY20"/>
<feature type="domain" description="L-tryptophan decarboxylase PsiD-like" evidence="3">
    <location>
        <begin position="22"/>
        <end position="148"/>
    </location>
</feature>
<comment type="caution">
    <text evidence="4">The sequence shown here is derived from an EMBL/GenBank/DDBJ whole genome shotgun (WGS) entry which is preliminary data.</text>
</comment>